<evidence type="ECO:0000256" key="1">
    <source>
        <dbReference type="ARBA" id="ARBA00022723"/>
    </source>
</evidence>
<dbReference type="SUPFAM" id="SSF51126">
    <property type="entry name" value="Pectin lyase-like"/>
    <property type="match status" value="1"/>
</dbReference>
<dbReference type="AlphaFoldDB" id="A0A1I6RK49"/>
<dbReference type="GO" id="GO:0046872">
    <property type="term" value="F:metal ion binding"/>
    <property type="evidence" value="ECO:0007669"/>
    <property type="project" value="UniProtKB-KW"/>
</dbReference>
<feature type="region of interest" description="Disordered" evidence="3">
    <location>
        <begin position="578"/>
        <end position="605"/>
    </location>
</feature>
<dbReference type="InterPro" id="IPR039448">
    <property type="entry name" value="Beta_helix"/>
</dbReference>
<gene>
    <name evidence="5" type="ORF">SAMN04488050_103149</name>
</gene>
<dbReference type="Pfam" id="PF13229">
    <property type="entry name" value="Beta_helix"/>
    <property type="match status" value="1"/>
</dbReference>
<protein>
    <submittedName>
        <fullName evidence="5">Pectate lyase</fullName>
    </submittedName>
</protein>
<keyword evidence="1" id="KW-0479">Metal-binding</keyword>
<feature type="compositionally biased region" description="Polar residues" evidence="3">
    <location>
        <begin position="410"/>
        <end position="420"/>
    </location>
</feature>
<keyword evidence="2" id="KW-0325">Glycoprotein</keyword>
<dbReference type="CDD" id="cd02795">
    <property type="entry name" value="CBM6-CBM35-CBM36_like"/>
    <property type="match status" value="2"/>
</dbReference>
<dbReference type="EMBL" id="FOZW01000003">
    <property type="protein sequence ID" value="SFS65045.1"/>
    <property type="molecule type" value="Genomic_DNA"/>
</dbReference>
<reference evidence="6" key="1">
    <citation type="submission" date="2016-10" db="EMBL/GenBank/DDBJ databases">
        <authorList>
            <person name="Varghese N."/>
            <person name="Submissions S."/>
        </authorList>
    </citation>
    <scope>NUCLEOTIDE SEQUENCE [LARGE SCALE GENOMIC DNA]</scope>
    <source>
        <strain evidence="6">DSM 26894</strain>
    </source>
</reference>
<proteinExistence type="predicted"/>
<feature type="domain" description="Right handed beta helix" evidence="4">
    <location>
        <begin position="121"/>
        <end position="258"/>
    </location>
</feature>
<dbReference type="PANTHER" id="PTHR42970">
    <property type="entry name" value="PECTATE LYASE C-RELATED"/>
    <property type="match status" value="1"/>
</dbReference>
<dbReference type="STRING" id="311180.SAMN04488050_103149"/>
<feature type="compositionally biased region" description="Low complexity" evidence="3">
    <location>
        <begin position="587"/>
        <end position="596"/>
    </location>
</feature>
<evidence type="ECO:0000256" key="3">
    <source>
        <dbReference type="SAM" id="MobiDB-lite"/>
    </source>
</evidence>
<feature type="region of interest" description="Disordered" evidence="3">
    <location>
        <begin position="410"/>
        <end position="441"/>
    </location>
</feature>
<sequence length="904" mass="94500">MVDKNSELLAFEGAQGFGAGATGGRGGEVVKVTNLNDSGEGSLRWALEDLDGPRIVVFDVGGQIDLKSQIQINGDVTVAGQTAPGGITVTGGRLRVVESNVIIRGMTLRPGDDPDAQDPDDRDGFSIGKSGSVVENVILDSNSVSWAIDENISTWGSPSNITISNNIIAEALRSSLHSKGDHSMGLLIGDESSNVSVIGNLLVSNEFRNALVKDDSTNIEFINNLIYNYGGEGLVVAGKGDVHAIGNVFIKGQDSGGREAIRFISNTGEASYYVTDNVAEVGGVNTSQIQSDFVFDPATTEVMSSSEVVDWILENAGARFDGEVSEIDQRIIDSVLDNTGAIIDSQKEAGGYGKLEGGTALADSDGDGIPDFYEQVIGSDAKVADANRDADGDGYSNIEDYINGLLDGFSNSGNNGNVTQPDGGDETDLDNGNGNDNTSGAIGTVITVEAEDLDLTDGWATKSLSSASDGKVIQNESGELQSASLAFDGDAGVYSLTVTYFDENDGVSTLAVLVNGEQVATWDWDEELGSALANKSTLTSKVIEGLELKEGDVVTLQGQHDAGEPLRIDTVSLEMTGELDDTDTDTGTDTGNTGDLGDTGDTGDLGDVGDVGAIGTVISVEAEDMVLTDGYVLKNVGGASGGTVIQNETDTVQTASYAFDGDAGVYSLSVNYFDENDGVASLAVLVNGEKVASWDWDANLGSALANNDTKATKLIEGLELSAGDVISLQGLNDGGEPVRVDSIDLEMTNVIDGSGEQAADNGAEWLFIEAESFVFDTSAKRGFEVTDLKAASGGQVLSALGDAEAWTNFDGESGTYDVGIDHFDENDGVSYLEFRVNGEVIDSWHWDADLGDRLANKNTLTRHLVSDVEISAGDEISLVGYGDGGSEPLRIDALEFMPSDTILS</sequence>
<name>A0A1I6RK49_9RHOB</name>
<dbReference type="InterPro" id="IPR012334">
    <property type="entry name" value="Pectin_lyas_fold"/>
</dbReference>
<accession>A0A1I6RK49</accession>
<dbReference type="InterPro" id="IPR011050">
    <property type="entry name" value="Pectin_lyase_fold/virulence"/>
</dbReference>
<dbReference type="Gene3D" id="2.160.20.10">
    <property type="entry name" value="Single-stranded right-handed beta-helix, Pectin lyase-like"/>
    <property type="match status" value="1"/>
</dbReference>
<dbReference type="GO" id="GO:0016829">
    <property type="term" value="F:lyase activity"/>
    <property type="evidence" value="ECO:0007669"/>
    <property type="project" value="UniProtKB-KW"/>
</dbReference>
<keyword evidence="6" id="KW-1185">Reference proteome</keyword>
<keyword evidence="5" id="KW-0456">Lyase</keyword>
<evidence type="ECO:0000256" key="2">
    <source>
        <dbReference type="ARBA" id="ARBA00023180"/>
    </source>
</evidence>
<dbReference type="Proteomes" id="UP000199392">
    <property type="component" value="Unassembled WGS sequence"/>
</dbReference>
<evidence type="ECO:0000313" key="6">
    <source>
        <dbReference type="Proteomes" id="UP000199392"/>
    </source>
</evidence>
<organism evidence="5 6">
    <name type="scientific">Alloyangia pacifica</name>
    <dbReference type="NCBI Taxonomy" id="311180"/>
    <lineage>
        <taxon>Bacteria</taxon>
        <taxon>Pseudomonadati</taxon>
        <taxon>Pseudomonadota</taxon>
        <taxon>Alphaproteobacteria</taxon>
        <taxon>Rhodobacterales</taxon>
        <taxon>Roseobacteraceae</taxon>
        <taxon>Alloyangia</taxon>
    </lineage>
</organism>
<dbReference type="Gene3D" id="2.60.120.260">
    <property type="entry name" value="Galactose-binding domain-like"/>
    <property type="match status" value="3"/>
</dbReference>
<dbReference type="PANTHER" id="PTHR42970:SF1">
    <property type="entry name" value="PECTATE LYASE C-RELATED"/>
    <property type="match status" value="1"/>
</dbReference>
<evidence type="ECO:0000313" key="5">
    <source>
        <dbReference type="EMBL" id="SFS65045.1"/>
    </source>
</evidence>
<dbReference type="InterPro" id="IPR052063">
    <property type="entry name" value="Polysaccharide_Lyase_1"/>
</dbReference>
<evidence type="ECO:0000259" key="4">
    <source>
        <dbReference type="Pfam" id="PF13229"/>
    </source>
</evidence>